<dbReference type="NCBIfam" id="TIGR01217">
    <property type="entry name" value="ac_ac_CoA_syn"/>
    <property type="match status" value="1"/>
</dbReference>
<dbReference type="InterPro" id="IPR020845">
    <property type="entry name" value="AMP-binding_CS"/>
</dbReference>
<dbReference type="AlphaFoldDB" id="A0A370N2E3"/>
<dbReference type="InterPro" id="IPR009081">
    <property type="entry name" value="PP-bd_ACP"/>
</dbReference>
<dbReference type="Pfam" id="PF00550">
    <property type="entry name" value="PP-binding"/>
    <property type="match status" value="1"/>
</dbReference>
<feature type="domain" description="Carrier" evidence="7">
    <location>
        <begin position="686"/>
        <end position="761"/>
    </location>
</feature>
<evidence type="ECO:0000313" key="8">
    <source>
        <dbReference type="EMBL" id="RDJ99674.1"/>
    </source>
</evidence>
<dbReference type="Pfam" id="PF00975">
    <property type="entry name" value="Thioesterase"/>
    <property type="match status" value="1"/>
</dbReference>
<dbReference type="RefSeq" id="WP_115105606.1">
    <property type="nucleotide sequence ID" value="NZ_QHKS01000021.1"/>
</dbReference>
<evidence type="ECO:0000313" key="9">
    <source>
        <dbReference type="Proteomes" id="UP000254875"/>
    </source>
</evidence>
<proteinExistence type="inferred from homology"/>
<dbReference type="InterPro" id="IPR000873">
    <property type="entry name" value="AMP-dep_synth/lig_dom"/>
</dbReference>
<dbReference type="SMART" id="SM00824">
    <property type="entry name" value="PKS_TE"/>
    <property type="match status" value="1"/>
</dbReference>
<dbReference type="InterPro" id="IPR020802">
    <property type="entry name" value="TesA-like"/>
</dbReference>
<keyword evidence="4 8" id="KW-0436">Ligase</keyword>
<dbReference type="InterPro" id="IPR029058">
    <property type="entry name" value="AB_hydrolase_fold"/>
</dbReference>
<keyword evidence="6" id="KW-0067">ATP-binding</keyword>
<dbReference type="PANTHER" id="PTHR42921">
    <property type="entry name" value="ACETOACETYL-COA SYNTHETASE"/>
    <property type="match status" value="1"/>
</dbReference>
<keyword evidence="9" id="KW-1185">Reference proteome</keyword>
<dbReference type="InterPro" id="IPR036736">
    <property type="entry name" value="ACP-like_sf"/>
</dbReference>
<dbReference type="PROSITE" id="PS50075">
    <property type="entry name" value="CARRIER"/>
    <property type="match status" value="1"/>
</dbReference>
<dbReference type="SUPFAM" id="SSF47336">
    <property type="entry name" value="ACP-like"/>
    <property type="match status" value="1"/>
</dbReference>
<accession>A0A370N2E3</accession>
<dbReference type="Pfam" id="PF00501">
    <property type="entry name" value="AMP-binding"/>
    <property type="match status" value="1"/>
</dbReference>
<dbReference type="GO" id="GO:0031177">
    <property type="term" value="F:phosphopantetheine binding"/>
    <property type="evidence" value="ECO:0007669"/>
    <property type="project" value="InterPro"/>
</dbReference>
<evidence type="ECO:0000259" key="7">
    <source>
        <dbReference type="PROSITE" id="PS50075"/>
    </source>
</evidence>
<keyword evidence="2" id="KW-0596">Phosphopantetheine</keyword>
<dbReference type="PROSITE" id="PS00012">
    <property type="entry name" value="PHOSPHOPANTETHEINE"/>
    <property type="match status" value="1"/>
</dbReference>
<gene>
    <name evidence="8" type="ORF">DLM46_27595</name>
</gene>
<evidence type="ECO:0000256" key="5">
    <source>
        <dbReference type="ARBA" id="ARBA00022741"/>
    </source>
</evidence>
<dbReference type="Gene3D" id="1.10.1200.10">
    <property type="entry name" value="ACP-like"/>
    <property type="match status" value="1"/>
</dbReference>
<dbReference type="InterPro" id="IPR006162">
    <property type="entry name" value="Ppantetheine_attach_site"/>
</dbReference>
<dbReference type="InterPro" id="IPR005914">
    <property type="entry name" value="Acac_CoA_synth"/>
</dbReference>
<dbReference type="Gene3D" id="3.40.50.12780">
    <property type="entry name" value="N-terminal domain of ligase-like"/>
    <property type="match status" value="1"/>
</dbReference>
<dbReference type="Gene3D" id="3.30.300.30">
    <property type="match status" value="1"/>
</dbReference>
<dbReference type="InterPro" id="IPR042099">
    <property type="entry name" value="ANL_N_sf"/>
</dbReference>
<dbReference type="SUPFAM" id="SSF56801">
    <property type="entry name" value="Acetyl-CoA synthetase-like"/>
    <property type="match status" value="1"/>
</dbReference>
<dbReference type="SUPFAM" id="SSF53474">
    <property type="entry name" value="alpha/beta-Hydrolases"/>
    <property type="match status" value="1"/>
</dbReference>
<keyword evidence="3" id="KW-0597">Phosphoprotein</keyword>
<dbReference type="InterPro" id="IPR020806">
    <property type="entry name" value="PKS_PP-bd"/>
</dbReference>
<dbReference type="EMBL" id="QHKS01000021">
    <property type="protein sequence ID" value="RDJ99674.1"/>
    <property type="molecule type" value="Genomic_DNA"/>
</dbReference>
<evidence type="ECO:0000256" key="4">
    <source>
        <dbReference type="ARBA" id="ARBA00022598"/>
    </source>
</evidence>
<dbReference type="Proteomes" id="UP000254875">
    <property type="component" value="Unassembled WGS sequence"/>
</dbReference>
<dbReference type="GO" id="GO:0030729">
    <property type="term" value="F:acetoacetate-CoA ligase activity"/>
    <property type="evidence" value="ECO:0007669"/>
    <property type="project" value="InterPro"/>
</dbReference>
<evidence type="ECO:0000256" key="2">
    <source>
        <dbReference type="ARBA" id="ARBA00022450"/>
    </source>
</evidence>
<evidence type="ECO:0000256" key="3">
    <source>
        <dbReference type="ARBA" id="ARBA00022553"/>
    </source>
</evidence>
<sequence>MNRLDLPDAWSAAASRPPIHGVQSERAAASQMSAFTRALEAHTGHIFSNYEALHDFSVREYRIFWSFLLQWLQGVDWSGSAEPACVGDECEHARFFPQVRLNYADTLLSLAIAPAEAPALTSCHADGRKLRLNRGELRERVARLADALSALGVGEGDRVIGVMRNDAAAIMTALAVTALGATLSTVAPDMSIETMLDRFAPLEPRLLFAHTAAQPFDKGAPVQANEANIIALAAALPSLQGIVALDGGGLPGIVGPAVYAVDELIASGDAGRFVWRQFPFNQPLFIMFSSGTTGKPKCIVHGAGGVLLEHLKEHRLHSDLRPGDRLFFHTSCAWMMWNWQLSALGSGVEIVTYDGPISTVDTLWRLVADQRVSVFGTSPAYLKMSEEAGLVPGKQFDLGALRAMMSTGAVLYDAQFVWVRDHVKPLPLQSISGGTDILGCFVLGNPNLPVYAGEAQCKSLGLDIQAWEGGKRADGVGQLVCVNPFPSRPLGFFGDADGTRFHAAYFADNPGAWTHGDLVEFLQEGSVRLHGRSDGLLNVRGINVGPGEIYRVLNDIPEVREAMVVQQHVRVAVTGNTAAAAASVESRVVLLLVLRDGCVLNGALAARVRRDLARRASPAHVPDRIVAVDALPVTHNGKPSEAAARNAVNGLPAGNAAALRNPACLEAIRTHPALHLAQREIPPPGETRESLEKHLQAHWERLFDFAPIDRNDNFFDLGGHSLLAARMLAEIRQTTGHAIPLATLMTTPTIARLAAAIDAYAQQPASSPILVQVRAGTGTPIFLAHSVSGSVMECLTLVNALRSSRPVYGLQARGLDGEQPAHRRVEDMAASYVEQMRRVQPSGPYAIAGFSFGGLVAFEIAQQLRRAGAEIELLCLLDTYVHEDFLPLRVRVRHHWRLAGGQWRKLCEVPARRLPGYLAGKLARVTDVIRRRSGRSVRRPDPFTATLPPTLRRIRETMGAAMTTYRPRPYDAGPIVYLRATIAERERGDPMSLWRRIARGGLVVADVSGGHGDMIVEPNVQRVAALLDERLERA</sequence>
<dbReference type="PROSITE" id="PS00455">
    <property type="entry name" value="AMP_BINDING"/>
    <property type="match status" value="1"/>
</dbReference>
<dbReference type="InterPro" id="IPR045851">
    <property type="entry name" value="AMP-bd_C_sf"/>
</dbReference>
<dbReference type="PANTHER" id="PTHR42921:SF1">
    <property type="entry name" value="ACETOACETYL-COA SYNTHETASE"/>
    <property type="match status" value="1"/>
</dbReference>
<name>A0A370N2E3_9BURK</name>
<evidence type="ECO:0000256" key="1">
    <source>
        <dbReference type="ARBA" id="ARBA00006432"/>
    </source>
</evidence>
<keyword evidence="5" id="KW-0547">Nucleotide-binding</keyword>
<dbReference type="GO" id="GO:0006629">
    <property type="term" value="P:lipid metabolic process"/>
    <property type="evidence" value="ECO:0007669"/>
    <property type="project" value="InterPro"/>
</dbReference>
<dbReference type="SMART" id="SM00823">
    <property type="entry name" value="PKS_PP"/>
    <property type="match status" value="1"/>
</dbReference>
<comment type="similarity">
    <text evidence="1">Belongs to the ATP-dependent AMP-binding enzyme family.</text>
</comment>
<dbReference type="OrthoDB" id="9766486at2"/>
<organism evidence="8 9">
    <name type="scientific">Paraburkholderia lacunae</name>
    <dbReference type="NCBI Taxonomy" id="2211104"/>
    <lineage>
        <taxon>Bacteria</taxon>
        <taxon>Pseudomonadati</taxon>
        <taxon>Pseudomonadota</taxon>
        <taxon>Betaproteobacteria</taxon>
        <taxon>Burkholderiales</taxon>
        <taxon>Burkholderiaceae</taxon>
        <taxon>Paraburkholderia</taxon>
    </lineage>
</organism>
<dbReference type="InterPro" id="IPR001031">
    <property type="entry name" value="Thioesterase"/>
</dbReference>
<comment type="caution">
    <text evidence="8">The sequence shown here is derived from an EMBL/GenBank/DDBJ whole genome shotgun (WGS) entry which is preliminary data.</text>
</comment>
<protein>
    <submittedName>
        <fullName evidence="8">Acetoacetate--CoA ligase</fullName>
    </submittedName>
</protein>
<evidence type="ECO:0000256" key="6">
    <source>
        <dbReference type="ARBA" id="ARBA00022840"/>
    </source>
</evidence>
<dbReference type="Gene3D" id="3.40.50.1820">
    <property type="entry name" value="alpha/beta hydrolase"/>
    <property type="match status" value="1"/>
</dbReference>
<reference evidence="9" key="1">
    <citation type="submission" date="2018-05" db="EMBL/GenBank/DDBJ databases">
        <authorList>
            <person name="Feng T."/>
        </authorList>
    </citation>
    <scope>NUCLEOTIDE SEQUENCE [LARGE SCALE GENOMIC DNA]</scope>
    <source>
        <strain evidence="9">S27</strain>
    </source>
</reference>
<dbReference type="GO" id="GO:0005524">
    <property type="term" value="F:ATP binding"/>
    <property type="evidence" value="ECO:0007669"/>
    <property type="project" value="UniProtKB-KW"/>
</dbReference>